<reference evidence="1 2" key="1">
    <citation type="submission" date="2024-02" db="EMBL/GenBank/DDBJ databases">
        <title>De novo assembly and annotation of 12 fungi associated with fruit tree decline syndrome in Ontario, Canada.</title>
        <authorList>
            <person name="Sulman M."/>
            <person name="Ellouze W."/>
            <person name="Ilyukhin E."/>
        </authorList>
    </citation>
    <scope>NUCLEOTIDE SEQUENCE [LARGE SCALE GENOMIC DNA]</scope>
    <source>
        <strain evidence="1 2">M42-189</strain>
    </source>
</reference>
<sequence>MIAETSVQREMYYSKELYSIGKGIPTCNFTITPGSVDEYLSLGRMIVSLITGNLVQASSTIMHTDIGVLPLLSSLIAVNSHYLAILDPDVADLMPLLTPVTEIWAYNAALSFAEYGSCKNNPSLPILGRLQTAPDNADASFLQFSWNAASQPFLLEKGKQLFIAWVHQFNPPLYTALNVTGEGVGRARVPQFMKGSFVMAGITTEMVEDLDALSLATLAGPVVLNL</sequence>
<evidence type="ECO:0008006" key="3">
    <source>
        <dbReference type="Google" id="ProtNLM"/>
    </source>
</evidence>
<protein>
    <recommendedName>
        <fullName evidence="3">Protein kinase domain-containing protein</fullName>
    </recommendedName>
</protein>
<keyword evidence="2" id="KW-1185">Reference proteome</keyword>
<accession>A0ABR3QHA0</accession>
<dbReference type="Proteomes" id="UP001521785">
    <property type="component" value="Unassembled WGS sequence"/>
</dbReference>
<comment type="caution">
    <text evidence="1">The sequence shown here is derived from an EMBL/GenBank/DDBJ whole genome shotgun (WGS) entry which is preliminary data.</text>
</comment>
<organism evidence="1 2">
    <name type="scientific">Paraconiothyrium brasiliense</name>
    <dbReference type="NCBI Taxonomy" id="300254"/>
    <lineage>
        <taxon>Eukaryota</taxon>
        <taxon>Fungi</taxon>
        <taxon>Dikarya</taxon>
        <taxon>Ascomycota</taxon>
        <taxon>Pezizomycotina</taxon>
        <taxon>Dothideomycetes</taxon>
        <taxon>Pleosporomycetidae</taxon>
        <taxon>Pleosporales</taxon>
        <taxon>Massarineae</taxon>
        <taxon>Didymosphaeriaceae</taxon>
        <taxon>Paraconiothyrium</taxon>
    </lineage>
</organism>
<dbReference type="EMBL" id="JAKJXO020000025">
    <property type="protein sequence ID" value="KAL1591532.1"/>
    <property type="molecule type" value="Genomic_DNA"/>
</dbReference>
<gene>
    <name evidence="1" type="ORF">SLS60_011924</name>
</gene>
<evidence type="ECO:0000313" key="2">
    <source>
        <dbReference type="Proteomes" id="UP001521785"/>
    </source>
</evidence>
<evidence type="ECO:0000313" key="1">
    <source>
        <dbReference type="EMBL" id="KAL1591532.1"/>
    </source>
</evidence>
<proteinExistence type="predicted"/>
<name>A0ABR3QHA0_9PLEO</name>